<feature type="domain" description="TonB C-terminal" evidence="3">
    <location>
        <begin position="240"/>
        <end position="297"/>
    </location>
</feature>
<keyword evidence="2" id="KW-1133">Transmembrane helix</keyword>
<dbReference type="Proteomes" id="UP000285906">
    <property type="component" value="Unassembled WGS sequence"/>
</dbReference>
<dbReference type="Pfam" id="PF03544">
    <property type="entry name" value="TonB_C"/>
    <property type="match status" value="1"/>
</dbReference>
<keyword evidence="2" id="KW-0812">Transmembrane</keyword>
<comment type="caution">
    <text evidence="4">The sequence shown here is derived from an EMBL/GenBank/DDBJ whole genome shotgun (WGS) entry which is preliminary data.</text>
</comment>
<dbReference type="SUPFAM" id="SSF74653">
    <property type="entry name" value="TolA/TonB C-terminal domain"/>
    <property type="match status" value="1"/>
</dbReference>
<dbReference type="EMBL" id="RAQH01000002">
    <property type="protein sequence ID" value="RKE88796.1"/>
    <property type="molecule type" value="Genomic_DNA"/>
</dbReference>
<feature type="transmembrane region" description="Helical" evidence="2">
    <location>
        <begin position="67"/>
        <end position="85"/>
    </location>
</feature>
<dbReference type="Gene3D" id="3.30.1150.10">
    <property type="match status" value="1"/>
</dbReference>
<dbReference type="AlphaFoldDB" id="A0A420DB58"/>
<organism evidence="4 5">
    <name type="scientific">Epilithonimonas arachidiradicis</name>
    <dbReference type="NCBI Taxonomy" id="1617282"/>
    <lineage>
        <taxon>Bacteria</taxon>
        <taxon>Pseudomonadati</taxon>
        <taxon>Bacteroidota</taxon>
        <taxon>Flavobacteriia</taxon>
        <taxon>Flavobacteriales</taxon>
        <taxon>Weeksellaceae</taxon>
        <taxon>Chryseobacterium group</taxon>
        <taxon>Epilithonimonas</taxon>
    </lineage>
</organism>
<feature type="region of interest" description="Disordered" evidence="1">
    <location>
        <begin position="143"/>
        <end position="166"/>
    </location>
</feature>
<proteinExistence type="predicted"/>
<evidence type="ECO:0000256" key="2">
    <source>
        <dbReference type="SAM" id="Phobius"/>
    </source>
</evidence>
<feature type="compositionally biased region" description="Polar residues" evidence="1">
    <location>
        <begin position="155"/>
        <end position="164"/>
    </location>
</feature>
<feature type="transmembrane region" description="Helical" evidence="2">
    <location>
        <begin position="6"/>
        <end position="26"/>
    </location>
</feature>
<dbReference type="InterPro" id="IPR037682">
    <property type="entry name" value="TonB_C"/>
</dbReference>
<gene>
    <name evidence="4" type="ORF">BXY58_0920</name>
</gene>
<name>A0A420DB58_9FLAO</name>
<evidence type="ECO:0000259" key="3">
    <source>
        <dbReference type="Pfam" id="PF03544"/>
    </source>
</evidence>
<reference evidence="4 5" key="1">
    <citation type="submission" date="2018-09" db="EMBL/GenBank/DDBJ databases">
        <title>Genomic Encyclopedia of Archaeal and Bacterial Type Strains, Phase II (KMG-II): from individual species to whole genera.</title>
        <authorList>
            <person name="Goeker M."/>
        </authorList>
    </citation>
    <scope>NUCLEOTIDE SEQUENCE [LARGE SCALE GENOMIC DNA]</scope>
    <source>
        <strain evidence="4 5">DSM 27620</strain>
    </source>
</reference>
<protein>
    <submittedName>
        <fullName evidence="4">Protein TonB</fullName>
    </submittedName>
</protein>
<sequence length="301" mass="33281">MECYLICFYSILKIVINRLIQIYFIVMKNLLHAFGKDHLDEVVFANRNKAYGAYALRNEYSSQLTKALFVGVTFFASLSIVPLIVSSFETRLPVTKEYTEHEFVPINEPIDTPKPTPTSTVPQKVKTVESTNYTPVRVVKNDKPVPTEEDKKNAAVSSVTSPGVETTLPVAPPIQTGPPATHYTPAAPPVAPVEDPDKIRTGSEVDVAADFKGGINAFRQKVSQNFDTESVDHSGMVSGIITFVVERDGSITNIKVTGQNADFNKEAERTVKSIKTKWTPAQLNGKTVRSSFRMPISMRIE</sequence>
<keyword evidence="2" id="KW-0472">Membrane</keyword>
<accession>A0A420DB58</accession>
<feature type="compositionally biased region" description="Basic and acidic residues" evidence="1">
    <location>
        <begin position="143"/>
        <end position="153"/>
    </location>
</feature>
<evidence type="ECO:0000256" key="1">
    <source>
        <dbReference type="SAM" id="MobiDB-lite"/>
    </source>
</evidence>
<dbReference type="OrthoDB" id="1095452at2"/>
<dbReference type="GO" id="GO:0055085">
    <property type="term" value="P:transmembrane transport"/>
    <property type="evidence" value="ECO:0007669"/>
    <property type="project" value="InterPro"/>
</dbReference>
<evidence type="ECO:0000313" key="5">
    <source>
        <dbReference type="Proteomes" id="UP000285906"/>
    </source>
</evidence>
<evidence type="ECO:0000313" key="4">
    <source>
        <dbReference type="EMBL" id="RKE88796.1"/>
    </source>
</evidence>